<keyword evidence="12" id="KW-0472">Membrane</keyword>
<keyword evidence="16" id="KW-1185">Reference proteome</keyword>
<dbReference type="InterPro" id="IPR017972">
    <property type="entry name" value="Cyt_P450_CS"/>
</dbReference>
<evidence type="ECO:0000256" key="9">
    <source>
        <dbReference type="ARBA" id="ARBA00023002"/>
    </source>
</evidence>
<keyword evidence="10 13" id="KW-0408">Iron</keyword>
<dbReference type="EMBL" id="KV417774">
    <property type="protein sequence ID" value="KZP06775.1"/>
    <property type="molecule type" value="Genomic_DNA"/>
</dbReference>
<dbReference type="PROSITE" id="PS00086">
    <property type="entry name" value="CYTOCHROME_P450"/>
    <property type="match status" value="1"/>
</dbReference>
<evidence type="ECO:0000256" key="3">
    <source>
        <dbReference type="ARBA" id="ARBA00005179"/>
    </source>
</evidence>
<sequence length="483" mass="54262">MPSEYEWETYVEWGKKYKSDIIYIDVVGQPIVILNSLETTLEILEKRSALYVFLFSRHSESDLSRRMGWDGFFATMPYGDYWRTHRRLFTRHFDIDPAMNHHPMQTRAVHALLQDLLDAPNLWADHLSLQVSCALLATGKLLMDATYGIDVKSKDDKYITAPEESIKGLVKALTPGTFLAEGFPILKHIPSWVPGAGFQKFALKEKAIATRVFDDPFAALKKDIAEEAARPSFGLRCLQEVDSSRDAAYQNRVIRNATGSVYFEIQLRTKHISQTVSALSTFILAMVLYPEAQAKARAEIDSVLGEGQLPTFADESSLPYLSAVVSEVLRWEVVAPFAIPHLSTEEDNYNSYTIPKGTLVIPNTWAVLNDEKTYPNPSKFNPERFLKDGNYDSLVQDPMAAAFGYGRRICPARHFAREFLWFSAGSILAAFNIDALLDARGERVLPRKDYGSGGTRTPKPFECMITPRSATIVNAIQGLSNDP</sequence>
<evidence type="ECO:0000256" key="2">
    <source>
        <dbReference type="ARBA" id="ARBA00004167"/>
    </source>
</evidence>
<keyword evidence="9 14" id="KW-0560">Oxidoreductase</keyword>
<keyword evidence="6" id="KW-0812">Transmembrane</keyword>
<dbReference type="SUPFAM" id="SSF48264">
    <property type="entry name" value="Cytochrome P450"/>
    <property type="match status" value="1"/>
</dbReference>
<dbReference type="CDD" id="cd11065">
    <property type="entry name" value="CYP64-like"/>
    <property type="match status" value="1"/>
</dbReference>
<comment type="similarity">
    <text evidence="4 14">Belongs to the cytochrome P450 family.</text>
</comment>
<dbReference type="InterPro" id="IPR002401">
    <property type="entry name" value="Cyt_P450_E_grp-I"/>
</dbReference>
<dbReference type="Pfam" id="PF00067">
    <property type="entry name" value="p450"/>
    <property type="match status" value="1"/>
</dbReference>
<evidence type="ECO:0000313" key="15">
    <source>
        <dbReference type="EMBL" id="KZP06775.1"/>
    </source>
</evidence>
<dbReference type="GO" id="GO:0005506">
    <property type="term" value="F:iron ion binding"/>
    <property type="evidence" value="ECO:0007669"/>
    <property type="project" value="InterPro"/>
</dbReference>
<dbReference type="PRINTS" id="PR00463">
    <property type="entry name" value="EP450I"/>
</dbReference>
<dbReference type="InterPro" id="IPR001128">
    <property type="entry name" value="Cyt_P450"/>
</dbReference>
<keyword evidence="11 14" id="KW-0503">Monooxygenase</keyword>
<evidence type="ECO:0000313" key="16">
    <source>
        <dbReference type="Proteomes" id="UP000076532"/>
    </source>
</evidence>
<proteinExistence type="inferred from homology"/>
<evidence type="ECO:0000256" key="12">
    <source>
        <dbReference type="ARBA" id="ARBA00023136"/>
    </source>
</evidence>
<dbReference type="GO" id="GO:0016020">
    <property type="term" value="C:membrane"/>
    <property type="evidence" value="ECO:0007669"/>
    <property type="project" value="UniProtKB-SubCell"/>
</dbReference>
<evidence type="ECO:0000256" key="10">
    <source>
        <dbReference type="ARBA" id="ARBA00023004"/>
    </source>
</evidence>
<dbReference type="PANTHER" id="PTHR46300:SF2">
    <property type="entry name" value="CYTOCHROME P450 MONOOXYGENASE ALNH-RELATED"/>
    <property type="match status" value="1"/>
</dbReference>
<keyword evidence="5 13" id="KW-0349">Heme</keyword>
<name>A0A167X384_9AGAM</name>
<dbReference type="Proteomes" id="UP000076532">
    <property type="component" value="Unassembled WGS sequence"/>
</dbReference>
<reference evidence="15 16" key="1">
    <citation type="journal article" date="2016" name="Mol. Biol. Evol.">
        <title>Comparative Genomics of Early-Diverging Mushroom-Forming Fungi Provides Insights into the Origins of Lignocellulose Decay Capabilities.</title>
        <authorList>
            <person name="Nagy L.G."/>
            <person name="Riley R."/>
            <person name="Tritt A."/>
            <person name="Adam C."/>
            <person name="Daum C."/>
            <person name="Floudas D."/>
            <person name="Sun H."/>
            <person name="Yadav J.S."/>
            <person name="Pangilinan J."/>
            <person name="Larsson K.H."/>
            <person name="Matsuura K."/>
            <person name="Barry K."/>
            <person name="Labutti K."/>
            <person name="Kuo R."/>
            <person name="Ohm R.A."/>
            <person name="Bhattacharya S.S."/>
            <person name="Shirouzu T."/>
            <person name="Yoshinaga Y."/>
            <person name="Martin F.M."/>
            <person name="Grigoriev I.V."/>
            <person name="Hibbett D.S."/>
        </authorList>
    </citation>
    <scope>NUCLEOTIDE SEQUENCE [LARGE SCALE GENOMIC DNA]</scope>
    <source>
        <strain evidence="15 16">CBS 109695</strain>
    </source>
</reference>
<comment type="cofactor">
    <cofactor evidence="1 13">
        <name>heme</name>
        <dbReference type="ChEBI" id="CHEBI:30413"/>
    </cofactor>
</comment>
<dbReference type="GO" id="GO:0016705">
    <property type="term" value="F:oxidoreductase activity, acting on paired donors, with incorporation or reduction of molecular oxygen"/>
    <property type="evidence" value="ECO:0007669"/>
    <property type="project" value="InterPro"/>
</dbReference>
<evidence type="ECO:0000256" key="5">
    <source>
        <dbReference type="ARBA" id="ARBA00022617"/>
    </source>
</evidence>
<dbReference type="OrthoDB" id="2789670at2759"/>
<keyword evidence="7 13" id="KW-0479">Metal-binding</keyword>
<dbReference type="GO" id="GO:0004497">
    <property type="term" value="F:monooxygenase activity"/>
    <property type="evidence" value="ECO:0007669"/>
    <property type="project" value="UniProtKB-KW"/>
</dbReference>
<dbReference type="AlphaFoldDB" id="A0A167X384"/>
<feature type="binding site" description="axial binding residue" evidence="13">
    <location>
        <position position="410"/>
    </location>
    <ligand>
        <name>heme</name>
        <dbReference type="ChEBI" id="CHEBI:30413"/>
    </ligand>
    <ligandPart>
        <name>Fe</name>
        <dbReference type="ChEBI" id="CHEBI:18248"/>
    </ligandPart>
</feature>
<comment type="subcellular location">
    <subcellularLocation>
        <location evidence="2">Membrane</location>
        <topology evidence="2">Single-pass membrane protein</topology>
    </subcellularLocation>
</comment>
<organism evidence="15 16">
    <name type="scientific">Athelia psychrophila</name>
    <dbReference type="NCBI Taxonomy" id="1759441"/>
    <lineage>
        <taxon>Eukaryota</taxon>
        <taxon>Fungi</taxon>
        <taxon>Dikarya</taxon>
        <taxon>Basidiomycota</taxon>
        <taxon>Agaricomycotina</taxon>
        <taxon>Agaricomycetes</taxon>
        <taxon>Agaricomycetidae</taxon>
        <taxon>Atheliales</taxon>
        <taxon>Atheliaceae</taxon>
        <taxon>Athelia</taxon>
    </lineage>
</organism>
<comment type="pathway">
    <text evidence="3">Secondary metabolite biosynthesis.</text>
</comment>
<dbReference type="GO" id="GO:0020037">
    <property type="term" value="F:heme binding"/>
    <property type="evidence" value="ECO:0007669"/>
    <property type="project" value="InterPro"/>
</dbReference>
<dbReference type="STRING" id="436010.A0A167X384"/>
<dbReference type="Gene3D" id="1.10.630.10">
    <property type="entry name" value="Cytochrome P450"/>
    <property type="match status" value="1"/>
</dbReference>
<evidence type="ECO:0000256" key="14">
    <source>
        <dbReference type="RuleBase" id="RU000461"/>
    </source>
</evidence>
<dbReference type="InterPro" id="IPR050364">
    <property type="entry name" value="Cytochrome_P450_fung"/>
</dbReference>
<evidence type="ECO:0000256" key="4">
    <source>
        <dbReference type="ARBA" id="ARBA00010617"/>
    </source>
</evidence>
<evidence type="ECO:0000256" key="8">
    <source>
        <dbReference type="ARBA" id="ARBA00022989"/>
    </source>
</evidence>
<evidence type="ECO:0000256" key="1">
    <source>
        <dbReference type="ARBA" id="ARBA00001971"/>
    </source>
</evidence>
<protein>
    <submittedName>
        <fullName evidence="15">Cytochrome P450</fullName>
    </submittedName>
</protein>
<evidence type="ECO:0000256" key="7">
    <source>
        <dbReference type="ARBA" id="ARBA00022723"/>
    </source>
</evidence>
<accession>A0A167X384</accession>
<dbReference type="InterPro" id="IPR036396">
    <property type="entry name" value="Cyt_P450_sf"/>
</dbReference>
<gene>
    <name evidence="15" type="ORF">FIBSPDRAFT_922972</name>
</gene>
<evidence type="ECO:0000256" key="6">
    <source>
        <dbReference type="ARBA" id="ARBA00022692"/>
    </source>
</evidence>
<evidence type="ECO:0000256" key="11">
    <source>
        <dbReference type="ARBA" id="ARBA00023033"/>
    </source>
</evidence>
<keyword evidence="8" id="KW-1133">Transmembrane helix</keyword>
<evidence type="ECO:0000256" key="13">
    <source>
        <dbReference type="PIRSR" id="PIRSR602401-1"/>
    </source>
</evidence>
<dbReference type="PANTHER" id="PTHR46300">
    <property type="entry name" value="P450, PUTATIVE (EUROFUNG)-RELATED-RELATED"/>
    <property type="match status" value="1"/>
</dbReference>